<keyword evidence="6" id="KW-0234">DNA repair</keyword>
<organism evidence="8 9">
    <name type="scientific">Diversispora epigaea</name>
    <dbReference type="NCBI Taxonomy" id="1348612"/>
    <lineage>
        <taxon>Eukaryota</taxon>
        <taxon>Fungi</taxon>
        <taxon>Fungi incertae sedis</taxon>
        <taxon>Mucoromycota</taxon>
        <taxon>Glomeromycotina</taxon>
        <taxon>Glomeromycetes</taxon>
        <taxon>Diversisporales</taxon>
        <taxon>Diversisporaceae</taxon>
        <taxon>Diversispora</taxon>
    </lineage>
</organism>
<dbReference type="Pfam" id="PF03851">
    <property type="entry name" value="UvdE"/>
    <property type="match status" value="1"/>
</dbReference>
<dbReference type="OrthoDB" id="541883at2759"/>
<keyword evidence="2" id="KW-0255">Endonuclease</keyword>
<feature type="region of interest" description="Disordered" evidence="7">
    <location>
        <begin position="332"/>
        <end position="393"/>
    </location>
</feature>
<dbReference type="AlphaFoldDB" id="A0A397G6Z7"/>
<dbReference type="GO" id="GO:0043504">
    <property type="term" value="P:mitochondrial DNA repair"/>
    <property type="evidence" value="ECO:0007669"/>
    <property type="project" value="TreeGrafter"/>
</dbReference>
<evidence type="ECO:0000256" key="4">
    <source>
        <dbReference type="ARBA" id="ARBA00022769"/>
    </source>
</evidence>
<evidence type="ECO:0000256" key="6">
    <source>
        <dbReference type="ARBA" id="ARBA00023204"/>
    </source>
</evidence>
<keyword evidence="1" id="KW-0540">Nuclease</keyword>
<reference evidence="8 9" key="1">
    <citation type="submission" date="2018-08" db="EMBL/GenBank/DDBJ databases">
        <title>Genome and evolution of the arbuscular mycorrhizal fungus Diversispora epigaea (formerly Glomus versiforme) and its bacterial endosymbionts.</title>
        <authorList>
            <person name="Sun X."/>
            <person name="Fei Z."/>
            <person name="Harrison M."/>
        </authorList>
    </citation>
    <scope>NUCLEOTIDE SEQUENCE [LARGE SCALE GENOMIC DNA]</scope>
    <source>
        <strain evidence="8 9">IT104</strain>
    </source>
</reference>
<gene>
    <name evidence="8" type="ORF">Glove_668g7</name>
</gene>
<dbReference type="InterPro" id="IPR036237">
    <property type="entry name" value="Xyl_isomerase-like_sf"/>
</dbReference>
<keyword evidence="5" id="KW-0378">Hydrolase</keyword>
<feature type="compositionally biased region" description="Basic residues" evidence="7">
    <location>
        <begin position="382"/>
        <end position="393"/>
    </location>
</feature>
<evidence type="ECO:0000256" key="7">
    <source>
        <dbReference type="SAM" id="MobiDB-lite"/>
    </source>
</evidence>
<dbReference type="GO" id="GO:0006289">
    <property type="term" value="P:nucleotide-excision repair"/>
    <property type="evidence" value="ECO:0007669"/>
    <property type="project" value="InterPro"/>
</dbReference>
<dbReference type="PANTHER" id="PTHR31290:SF5">
    <property type="entry name" value="UV-DAMAGE ENDONUCLEASE"/>
    <property type="match status" value="1"/>
</dbReference>
<comment type="caution">
    <text evidence="8">The sequence shown here is derived from an EMBL/GenBank/DDBJ whole genome shotgun (WGS) entry which is preliminary data.</text>
</comment>
<sequence length="393" mass="45033">MEDDNENKEVMTSATNFKGRLGYACLNVYLRNQKPPIFCSRTCRISTIKEKGLNYVKELGRQNAKDLMALLTFNEKHNIKFMRISSGMFPFASHEIYGYSLDYAAKELKVVGEFAARNGHRLTTHPGQYNQLGSPRQEVIQRTTTELSYHADMLNLMNLPLDSIMIIHMGGSYGDKAATLKRFEGNYKKLNKKIKNRLVLENDEIGYSVEDLLPICKKLKIPLVLDWHHHSLNPGTLSHEDLLALIPEINKTWTNKGLKPKQHYSEGRPGAKNLMEKRAHSVRVKKLPPCDPDMDLMIEAKDKGKKLEQAVFQLYQQYGLYPVDPEVIIPSAEAKTNGHRNTSGKVNAEIEELKELEEEDMNVKKKRKKEDDLSHKEGNVRSSKRRSNIKNIR</sequence>
<dbReference type="Proteomes" id="UP000266861">
    <property type="component" value="Unassembled WGS sequence"/>
</dbReference>
<evidence type="ECO:0000313" key="9">
    <source>
        <dbReference type="Proteomes" id="UP000266861"/>
    </source>
</evidence>
<evidence type="ECO:0000256" key="2">
    <source>
        <dbReference type="ARBA" id="ARBA00022759"/>
    </source>
</evidence>
<proteinExistence type="predicted"/>
<evidence type="ECO:0000313" key="8">
    <source>
        <dbReference type="EMBL" id="RHZ45614.1"/>
    </source>
</evidence>
<dbReference type="NCBIfam" id="TIGR00629">
    <property type="entry name" value="uvde"/>
    <property type="match status" value="1"/>
</dbReference>
<dbReference type="EMBL" id="PQFF01000543">
    <property type="protein sequence ID" value="RHZ45614.1"/>
    <property type="molecule type" value="Genomic_DNA"/>
</dbReference>
<dbReference type="GO" id="GO:0016787">
    <property type="term" value="F:hydrolase activity"/>
    <property type="evidence" value="ECO:0007669"/>
    <property type="project" value="UniProtKB-KW"/>
</dbReference>
<feature type="compositionally biased region" description="Basic and acidic residues" evidence="7">
    <location>
        <begin position="369"/>
        <end position="379"/>
    </location>
</feature>
<dbReference type="Gene3D" id="3.20.20.150">
    <property type="entry name" value="Divalent-metal-dependent TIM barrel enzymes"/>
    <property type="match status" value="1"/>
</dbReference>
<keyword evidence="9" id="KW-1185">Reference proteome</keyword>
<dbReference type="GO" id="GO:0005634">
    <property type="term" value="C:nucleus"/>
    <property type="evidence" value="ECO:0007669"/>
    <property type="project" value="TreeGrafter"/>
</dbReference>
<evidence type="ECO:0008006" key="10">
    <source>
        <dbReference type="Google" id="ProtNLM"/>
    </source>
</evidence>
<evidence type="ECO:0000256" key="1">
    <source>
        <dbReference type="ARBA" id="ARBA00022722"/>
    </source>
</evidence>
<protein>
    <recommendedName>
        <fullName evidence="10">UV-endonuclease UvdE</fullName>
    </recommendedName>
</protein>
<dbReference type="GO" id="GO:0009411">
    <property type="term" value="P:response to UV"/>
    <property type="evidence" value="ECO:0007669"/>
    <property type="project" value="InterPro"/>
</dbReference>
<accession>A0A397G6Z7</accession>
<evidence type="ECO:0000256" key="3">
    <source>
        <dbReference type="ARBA" id="ARBA00022763"/>
    </source>
</evidence>
<name>A0A397G6Z7_9GLOM</name>
<keyword evidence="4" id="KW-0228">DNA excision</keyword>
<feature type="compositionally biased region" description="Acidic residues" evidence="7">
    <location>
        <begin position="349"/>
        <end position="360"/>
    </location>
</feature>
<dbReference type="GO" id="GO:0004519">
    <property type="term" value="F:endonuclease activity"/>
    <property type="evidence" value="ECO:0007669"/>
    <property type="project" value="UniProtKB-KW"/>
</dbReference>
<evidence type="ECO:0000256" key="5">
    <source>
        <dbReference type="ARBA" id="ARBA00022801"/>
    </source>
</evidence>
<dbReference type="InterPro" id="IPR004601">
    <property type="entry name" value="UvdE"/>
</dbReference>
<keyword evidence="3" id="KW-0227">DNA damage</keyword>
<dbReference type="PANTHER" id="PTHR31290">
    <property type="entry name" value="UV-DAMAGE ENDONUCLEASE"/>
    <property type="match status" value="1"/>
</dbReference>
<dbReference type="SUPFAM" id="SSF51658">
    <property type="entry name" value="Xylose isomerase-like"/>
    <property type="match status" value="1"/>
</dbReference>
<dbReference type="GO" id="GO:0005739">
    <property type="term" value="C:mitochondrion"/>
    <property type="evidence" value="ECO:0007669"/>
    <property type="project" value="TreeGrafter"/>
</dbReference>